<keyword evidence="5" id="KW-0808">Transferase</keyword>
<dbReference type="Pfam" id="PF00512">
    <property type="entry name" value="HisKA"/>
    <property type="match status" value="1"/>
</dbReference>
<evidence type="ECO:0000256" key="9">
    <source>
        <dbReference type="ARBA" id="ARBA00023012"/>
    </source>
</evidence>
<dbReference type="EC" id="2.7.13.3" evidence="3"/>
<keyword evidence="6 11" id="KW-0812">Transmembrane</keyword>
<dbReference type="InterPro" id="IPR003594">
    <property type="entry name" value="HATPase_dom"/>
</dbReference>
<protein>
    <recommendedName>
        <fullName evidence="3">histidine kinase</fullName>
        <ecNumber evidence="3">2.7.13.3</ecNumber>
    </recommendedName>
</protein>
<dbReference type="EMBL" id="FOSD01000007">
    <property type="protein sequence ID" value="SFK45991.1"/>
    <property type="molecule type" value="Genomic_DNA"/>
</dbReference>
<evidence type="ECO:0000256" key="6">
    <source>
        <dbReference type="ARBA" id="ARBA00022692"/>
    </source>
</evidence>
<dbReference type="InterPro" id="IPR050428">
    <property type="entry name" value="TCS_sensor_his_kinase"/>
</dbReference>
<comment type="catalytic activity">
    <reaction evidence="1">
        <text>ATP + protein L-histidine = ADP + protein N-phospho-L-histidine.</text>
        <dbReference type="EC" id="2.7.13.3"/>
    </reaction>
</comment>
<dbReference type="PANTHER" id="PTHR45436">
    <property type="entry name" value="SENSOR HISTIDINE KINASE YKOH"/>
    <property type="match status" value="1"/>
</dbReference>
<evidence type="ECO:0000256" key="5">
    <source>
        <dbReference type="ARBA" id="ARBA00022679"/>
    </source>
</evidence>
<accession>A0A1I3ZQN9</accession>
<dbReference type="InterPro" id="IPR005467">
    <property type="entry name" value="His_kinase_dom"/>
</dbReference>
<evidence type="ECO:0000313" key="14">
    <source>
        <dbReference type="Proteomes" id="UP000198841"/>
    </source>
</evidence>
<organism evidence="13 14">
    <name type="scientific">Candidatus Pantoea symbiotica</name>
    <dbReference type="NCBI Taxonomy" id="1884370"/>
    <lineage>
        <taxon>Bacteria</taxon>
        <taxon>Pseudomonadati</taxon>
        <taxon>Pseudomonadota</taxon>
        <taxon>Gammaproteobacteria</taxon>
        <taxon>Enterobacterales</taxon>
        <taxon>Erwiniaceae</taxon>
        <taxon>Pantoea</taxon>
    </lineage>
</organism>
<dbReference type="RefSeq" id="WP_008109540.1">
    <property type="nucleotide sequence ID" value="NZ_FOSD01000007.1"/>
</dbReference>
<evidence type="ECO:0000256" key="11">
    <source>
        <dbReference type="SAM" id="Phobius"/>
    </source>
</evidence>
<dbReference type="Pfam" id="PF02518">
    <property type="entry name" value="HATPase_c"/>
    <property type="match status" value="1"/>
</dbReference>
<feature type="transmembrane region" description="Helical" evidence="11">
    <location>
        <begin position="157"/>
        <end position="175"/>
    </location>
</feature>
<dbReference type="Gene3D" id="3.30.565.10">
    <property type="entry name" value="Histidine kinase-like ATPase, C-terminal domain"/>
    <property type="match status" value="1"/>
</dbReference>
<comment type="subcellular location">
    <subcellularLocation>
        <location evidence="2">Membrane</location>
        <topology evidence="2">Multi-pass membrane protein</topology>
    </subcellularLocation>
</comment>
<feature type="transmembrane region" description="Helical" evidence="11">
    <location>
        <begin position="12"/>
        <end position="40"/>
    </location>
</feature>
<keyword evidence="4" id="KW-0597">Phosphoprotein</keyword>
<dbReference type="CDD" id="cd00082">
    <property type="entry name" value="HisKA"/>
    <property type="match status" value="1"/>
</dbReference>
<dbReference type="InterPro" id="IPR003661">
    <property type="entry name" value="HisK_dim/P_dom"/>
</dbReference>
<dbReference type="SUPFAM" id="SSF55874">
    <property type="entry name" value="ATPase domain of HSP90 chaperone/DNA topoisomerase II/histidine kinase"/>
    <property type="match status" value="1"/>
</dbReference>
<dbReference type="PRINTS" id="PR00344">
    <property type="entry name" value="BCTRLSENSOR"/>
</dbReference>
<dbReference type="SUPFAM" id="SSF47384">
    <property type="entry name" value="Homodimeric domain of signal transducing histidine kinase"/>
    <property type="match status" value="1"/>
</dbReference>
<evidence type="ECO:0000256" key="3">
    <source>
        <dbReference type="ARBA" id="ARBA00012438"/>
    </source>
</evidence>
<keyword evidence="7 13" id="KW-0418">Kinase</keyword>
<sequence>MESLKKRLSDSAQFRLSFVLCMAVVGIALLCGVLGFLSAWDEAHELQDSSLQQIASLAKDDLLAPRNSNFVSPPLQDEEASRIIVHFIFPVAQGMEPASQDAFSSLASLPAGFYTTRINRHVYRVLIEELHDGLRVAVAQRASVRQSVALSSALRTLVPFCILFPVLLYLVADLVRKIFRPIRKLADAVDAQRDGLSMALSSEFIPREVTPFITAINQLLQRSAESVERQRRFVADAAHELRSPLTALMLQAERLDASDLSTESRARLMQLRAGMKRTSTLVEQLLSLSRAQSGEVGNLPPVESIAVFTVVKQVVSDLLPLAEQKSIDIGVVGNSEASIIARPSELYTLLRNIVHNAIQYTPLAGKVDITINHSAASLFIDIEDNGPGIAVDKRERVFDAFYRIEGSDISGSGLGLSIVSAIVTRMKGQVKLTAATSSATGLKVSIALPLN</sequence>
<name>A0A1I3ZQN9_9GAMM</name>
<dbReference type="PROSITE" id="PS50109">
    <property type="entry name" value="HIS_KIN"/>
    <property type="match status" value="1"/>
</dbReference>
<keyword evidence="14" id="KW-1185">Reference proteome</keyword>
<evidence type="ECO:0000256" key="10">
    <source>
        <dbReference type="ARBA" id="ARBA00023136"/>
    </source>
</evidence>
<dbReference type="Gene3D" id="1.10.287.130">
    <property type="match status" value="1"/>
</dbReference>
<dbReference type="InterPro" id="IPR036097">
    <property type="entry name" value="HisK_dim/P_sf"/>
</dbReference>
<reference evidence="13 14" key="1">
    <citation type="submission" date="2016-10" db="EMBL/GenBank/DDBJ databases">
        <authorList>
            <person name="Varghese N."/>
            <person name="Submissions S."/>
        </authorList>
    </citation>
    <scope>NUCLEOTIDE SEQUENCE [LARGE SCALE GENOMIC DNA]</scope>
    <source>
        <strain evidence="13 14">YR512</strain>
    </source>
</reference>
<keyword evidence="10 11" id="KW-0472">Membrane</keyword>
<dbReference type="GO" id="GO:0016301">
    <property type="term" value="F:kinase activity"/>
    <property type="evidence" value="ECO:0007669"/>
    <property type="project" value="UniProtKB-KW"/>
</dbReference>
<evidence type="ECO:0000313" key="13">
    <source>
        <dbReference type="EMBL" id="SFK45991.1"/>
    </source>
</evidence>
<dbReference type="PANTHER" id="PTHR45436:SF15">
    <property type="entry name" value="SENSOR HISTIDINE KINASE CUSS"/>
    <property type="match status" value="1"/>
</dbReference>
<evidence type="ECO:0000256" key="7">
    <source>
        <dbReference type="ARBA" id="ARBA00022777"/>
    </source>
</evidence>
<feature type="domain" description="Histidine kinase" evidence="12">
    <location>
        <begin position="236"/>
        <end position="451"/>
    </location>
</feature>
<dbReference type="InterPro" id="IPR004358">
    <property type="entry name" value="Sig_transdc_His_kin-like_C"/>
</dbReference>
<dbReference type="Proteomes" id="UP000198841">
    <property type="component" value="Unassembled WGS sequence"/>
</dbReference>
<evidence type="ECO:0000256" key="2">
    <source>
        <dbReference type="ARBA" id="ARBA00004141"/>
    </source>
</evidence>
<evidence type="ECO:0000256" key="1">
    <source>
        <dbReference type="ARBA" id="ARBA00000085"/>
    </source>
</evidence>
<dbReference type="SMART" id="SM00387">
    <property type="entry name" value="HATPase_c"/>
    <property type="match status" value="1"/>
</dbReference>
<proteinExistence type="predicted"/>
<keyword evidence="8 11" id="KW-1133">Transmembrane helix</keyword>
<evidence type="ECO:0000259" key="12">
    <source>
        <dbReference type="PROSITE" id="PS50109"/>
    </source>
</evidence>
<dbReference type="SMART" id="SM00388">
    <property type="entry name" value="HisKA"/>
    <property type="match status" value="1"/>
</dbReference>
<evidence type="ECO:0000256" key="4">
    <source>
        <dbReference type="ARBA" id="ARBA00022553"/>
    </source>
</evidence>
<comment type="caution">
    <text evidence="13">The sequence shown here is derived from an EMBL/GenBank/DDBJ whole genome shotgun (WGS) entry which is preliminary data.</text>
</comment>
<evidence type="ECO:0000256" key="8">
    <source>
        <dbReference type="ARBA" id="ARBA00022989"/>
    </source>
</evidence>
<dbReference type="InterPro" id="IPR036890">
    <property type="entry name" value="HATPase_C_sf"/>
</dbReference>
<gene>
    <name evidence="13" type="ORF">SAMN05518863_107122</name>
</gene>
<keyword evidence="9" id="KW-0902">Two-component regulatory system</keyword>